<gene>
    <name evidence="10" type="ORF">C7450_115125</name>
</gene>
<keyword evidence="2 8" id="KW-0479">Metal-binding</keyword>
<dbReference type="InterPro" id="IPR011059">
    <property type="entry name" value="Metal-dep_hydrolase_composite"/>
</dbReference>
<dbReference type="SUPFAM" id="SSF51338">
    <property type="entry name" value="Composite domain of metallo-dependent hydrolases"/>
    <property type="match status" value="1"/>
</dbReference>
<dbReference type="OrthoDB" id="9776488at2"/>
<dbReference type="PIRSF" id="PIRSF038994">
    <property type="entry name" value="NagA"/>
    <property type="match status" value="1"/>
</dbReference>
<dbReference type="Gene3D" id="2.30.40.10">
    <property type="entry name" value="Urease, subunit C, domain 1"/>
    <property type="match status" value="1"/>
</dbReference>
<sequence length="395" mass="41864">MTDVPTRFALSGADVFDGRTRHRKHALVVDEGRIRAIVPARELPANIEVVRIDDGLISAGFIDLQVNGGGGVLFNSQPTVEGIRDIVAAHARMGTTALLPTVITDHPEVTYGAITAARQAIAQGIEGCLGIHIEGPFIAPAKKGAHDPALIRDLNDGELLRLTHTGLRNVMMTLAPEAVTNQQIEALIKAGVTVSIGHSNATYEEAMGAFQAGARCVTHLFNAMSQFGSRDPGIVGAALASEQVWCGLIADGHHVHPATMSTAMQAKRGLPFFLVSDAMPTAGSIQNSFLLNGREVTRVGDRLTLEDGTLAGSDIVLIDAVRFMADTVGVALEEALRMASLYPAMALGVTADYGRLVPGRRADIVHLTEDLSVEGVWVGGKPLDIKAKSRQRMPA</sequence>
<feature type="binding site" evidence="8">
    <location>
        <position position="134"/>
    </location>
    <ligand>
        <name>Zn(2+)</name>
        <dbReference type="ChEBI" id="CHEBI:29105"/>
    </ligand>
</feature>
<evidence type="ECO:0000256" key="2">
    <source>
        <dbReference type="ARBA" id="ARBA00022723"/>
    </source>
</evidence>
<evidence type="ECO:0000313" key="10">
    <source>
        <dbReference type="EMBL" id="PXW52926.1"/>
    </source>
</evidence>
<evidence type="ECO:0000256" key="8">
    <source>
        <dbReference type="PIRSR" id="PIRSR038994-3"/>
    </source>
</evidence>
<comment type="cofactor">
    <cofactor evidence="8">
        <name>a divalent metal cation</name>
        <dbReference type="ChEBI" id="CHEBI:60240"/>
    </cofactor>
    <text evidence="8">Binds 1 divalent metal cation per subunit.</text>
</comment>
<keyword evidence="11" id="KW-1185">Reference proteome</keyword>
<comment type="caution">
    <text evidence="10">The sequence shown here is derived from an EMBL/GenBank/DDBJ whole genome shotgun (WGS) entry which is preliminary data.</text>
</comment>
<keyword evidence="3 5" id="KW-0378">Hydrolase</keyword>
<comment type="similarity">
    <text evidence="1 5">Belongs to the metallo-dependent hydrolases superfamily. NagA family.</text>
</comment>
<reference evidence="10 11" key="1">
    <citation type="submission" date="2018-05" db="EMBL/GenBank/DDBJ databases">
        <title>Genomic Encyclopedia of Type Strains, Phase IV (KMG-IV): sequencing the most valuable type-strain genomes for metagenomic binning, comparative biology and taxonomic classification.</title>
        <authorList>
            <person name="Goeker M."/>
        </authorList>
    </citation>
    <scope>NUCLEOTIDE SEQUENCE [LARGE SCALE GENOMIC DNA]</scope>
    <source>
        <strain evidence="10 11">DSM 6462</strain>
    </source>
</reference>
<dbReference type="NCBIfam" id="TIGR00221">
    <property type="entry name" value="nagA"/>
    <property type="match status" value="1"/>
</dbReference>
<dbReference type="Pfam" id="PF01979">
    <property type="entry name" value="Amidohydro_1"/>
    <property type="match status" value="1"/>
</dbReference>
<organism evidence="10 11">
    <name type="scientific">Chelatococcus asaccharovorans</name>
    <dbReference type="NCBI Taxonomy" id="28210"/>
    <lineage>
        <taxon>Bacteria</taxon>
        <taxon>Pseudomonadati</taxon>
        <taxon>Pseudomonadota</taxon>
        <taxon>Alphaproteobacteria</taxon>
        <taxon>Hyphomicrobiales</taxon>
        <taxon>Chelatococcaceae</taxon>
        <taxon>Chelatococcus</taxon>
    </lineage>
</organism>
<feature type="binding site" evidence="7">
    <location>
        <position position="145"/>
    </location>
    <ligand>
        <name>substrate</name>
    </ligand>
</feature>
<dbReference type="InterPro" id="IPR006680">
    <property type="entry name" value="Amidohydro-rel"/>
</dbReference>
<feature type="binding site" evidence="7">
    <location>
        <position position="254"/>
    </location>
    <ligand>
        <name>substrate</name>
    </ligand>
</feature>
<feature type="binding site" evidence="7">
    <location>
        <begin position="310"/>
        <end position="312"/>
    </location>
    <ligand>
        <name>substrate</name>
    </ligand>
</feature>
<dbReference type="SUPFAM" id="SSF51556">
    <property type="entry name" value="Metallo-dependent hydrolases"/>
    <property type="match status" value="1"/>
</dbReference>
<feature type="binding site" evidence="7">
    <location>
        <position position="230"/>
    </location>
    <ligand>
        <name>substrate</name>
    </ligand>
</feature>
<evidence type="ECO:0000256" key="5">
    <source>
        <dbReference type="PIRNR" id="PIRNR038994"/>
    </source>
</evidence>
<evidence type="ECO:0000256" key="1">
    <source>
        <dbReference type="ARBA" id="ARBA00010716"/>
    </source>
</evidence>
<dbReference type="GO" id="GO:0046872">
    <property type="term" value="F:metal ion binding"/>
    <property type="evidence" value="ECO:0007669"/>
    <property type="project" value="UniProtKB-KW"/>
</dbReference>
<evidence type="ECO:0000256" key="6">
    <source>
        <dbReference type="PIRSR" id="PIRSR038994-1"/>
    </source>
</evidence>
<dbReference type="PANTHER" id="PTHR11113:SF14">
    <property type="entry name" value="N-ACETYLGLUCOSAMINE-6-PHOSPHATE DEACETYLASE"/>
    <property type="match status" value="1"/>
</dbReference>
<dbReference type="GO" id="GO:0006046">
    <property type="term" value="P:N-acetylglucosamine catabolic process"/>
    <property type="evidence" value="ECO:0007669"/>
    <property type="project" value="TreeGrafter"/>
</dbReference>
<feature type="active site" description="Proton donor/acceptor" evidence="6">
    <location>
        <position position="277"/>
    </location>
</feature>
<feature type="binding site" evidence="8">
    <location>
        <position position="219"/>
    </location>
    <ligand>
        <name>Zn(2+)</name>
        <dbReference type="ChEBI" id="CHEBI:29105"/>
    </ligand>
</feature>
<protein>
    <submittedName>
        <fullName evidence="10">N-acetylglucosamine 6-phosphate deacetylase</fullName>
    </submittedName>
</protein>
<dbReference type="GO" id="GO:0008448">
    <property type="term" value="F:N-acetylglucosamine-6-phosphate deacetylase activity"/>
    <property type="evidence" value="ECO:0007669"/>
    <property type="project" value="InterPro"/>
</dbReference>
<evidence type="ECO:0000256" key="7">
    <source>
        <dbReference type="PIRSR" id="PIRSR038994-2"/>
    </source>
</evidence>
<feature type="binding site" evidence="7">
    <location>
        <begin position="222"/>
        <end position="223"/>
    </location>
    <ligand>
        <name>substrate</name>
    </ligand>
</feature>
<name>A0A2V3TVK5_9HYPH</name>
<dbReference type="Proteomes" id="UP000248021">
    <property type="component" value="Unassembled WGS sequence"/>
</dbReference>
<evidence type="ECO:0000259" key="9">
    <source>
        <dbReference type="Pfam" id="PF01979"/>
    </source>
</evidence>
<keyword evidence="4 5" id="KW-0119">Carbohydrate metabolism</keyword>
<dbReference type="InterPro" id="IPR032466">
    <property type="entry name" value="Metal_Hydrolase"/>
</dbReference>
<dbReference type="PANTHER" id="PTHR11113">
    <property type="entry name" value="N-ACETYLGLUCOSAMINE-6-PHOSPHATE DEACETYLASE"/>
    <property type="match status" value="1"/>
</dbReference>
<dbReference type="EMBL" id="QJJK01000015">
    <property type="protein sequence ID" value="PXW52926.1"/>
    <property type="molecule type" value="Genomic_DNA"/>
</dbReference>
<proteinExistence type="inferred from homology"/>
<feature type="domain" description="Amidohydrolase-related" evidence="9">
    <location>
        <begin position="57"/>
        <end position="382"/>
    </location>
</feature>
<dbReference type="Gene3D" id="3.20.20.140">
    <property type="entry name" value="Metal-dependent hydrolases"/>
    <property type="match status" value="1"/>
</dbReference>
<evidence type="ECO:0000313" key="11">
    <source>
        <dbReference type="Proteomes" id="UP000248021"/>
    </source>
</evidence>
<dbReference type="Pfam" id="PF22643">
    <property type="entry name" value="NagA_N"/>
    <property type="match status" value="1"/>
</dbReference>
<dbReference type="InterPro" id="IPR003764">
    <property type="entry name" value="GlcNAc_6-P_deAcase"/>
</dbReference>
<accession>A0A2V3TVK5</accession>
<dbReference type="CDD" id="cd00854">
    <property type="entry name" value="NagA"/>
    <property type="match status" value="1"/>
</dbReference>
<feature type="binding site" evidence="8">
    <location>
        <position position="198"/>
    </location>
    <ligand>
        <name>Zn(2+)</name>
        <dbReference type="ChEBI" id="CHEBI:29105"/>
    </ligand>
</feature>
<evidence type="ECO:0000256" key="3">
    <source>
        <dbReference type="ARBA" id="ARBA00022801"/>
    </source>
</evidence>
<evidence type="ECO:0000256" key="4">
    <source>
        <dbReference type="ARBA" id="ARBA00023277"/>
    </source>
</evidence>
<dbReference type="AlphaFoldDB" id="A0A2V3TVK5"/>